<dbReference type="Proteomes" id="UP001628156">
    <property type="component" value="Unassembled WGS sequence"/>
</dbReference>
<reference evidence="1 2" key="1">
    <citation type="journal article" date="2019" name="PLoS Negl. Trop. Dis.">
        <title>Whole genome sequencing of Entamoeba nuttalli reveals mammalian host-related molecular signatures and a novel octapeptide-repeat surface protein.</title>
        <authorList>
            <person name="Tanaka M."/>
            <person name="Makiuchi T."/>
            <person name="Komiyama T."/>
            <person name="Shiina T."/>
            <person name="Osaki K."/>
            <person name="Tachibana H."/>
        </authorList>
    </citation>
    <scope>NUCLEOTIDE SEQUENCE [LARGE SCALE GENOMIC DNA]</scope>
    <source>
        <strain evidence="1 2">P19-061405</strain>
    </source>
</reference>
<gene>
    <name evidence="1" type="ORF">ENUP19_0342G0013</name>
</gene>
<accession>A0ABQ0DXJ5</accession>
<comment type="caution">
    <text evidence="1">The sequence shown here is derived from an EMBL/GenBank/DDBJ whole genome shotgun (WGS) entry which is preliminary data.</text>
</comment>
<protein>
    <submittedName>
        <fullName evidence="1">Uncharacterized protein</fullName>
    </submittedName>
</protein>
<sequence>NLLEEREPANFARRMRILESEVKALNSSIQKIGSGKTEEITRVISLVNSIQNDMNSYKKKGQIINAGEEHFIYIKDNEVRGAQYKDVISNVNAIMKRFENIAQSFNAEYVVPVNDMQNFHESMMMVLSGIMDDKSNVDEIRYKLDVASHDFDKLRGSWNDNRNAGARIIANKLAERNGININDFVEYAQSFAVRGVQIRMFLKV</sequence>
<evidence type="ECO:0000313" key="2">
    <source>
        <dbReference type="Proteomes" id="UP001628156"/>
    </source>
</evidence>
<evidence type="ECO:0000313" key="1">
    <source>
        <dbReference type="EMBL" id="GAB1227561.1"/>
    </source>
</evidence>
<name>A0ABQ0DXJ5_9EUKA</name>
<keyword evidence="2" id="KW-1185">Reference proteome</keyword>
<feature type="non-terminal residue" evidence="1">
    <location>
        <position position="1"/>
    </location>
</feature>
<proteinExistence type="predicted"/>
<dbReference type="EMBL" id="BAAFRS010000342">
    <property type="protein sequence ID" value="GAB1227561.1"/>
    <property type="molecule type" value="Genomic_DNA"/>
</dbReference>
<organism evidence="1 2">
    <name type="scientific">Entamoeba nuttalli</name>
    <dbReference type="NCBI Taxonomy" id="412467"/>
    <lineage>
        <taxon>Eukaryota</taxon>
        <taxon>Amoebozoa</taxon>
        <taxon>Evosea</taxon>
        <taxon>Archamoebae</taxon>
        <taxon>Mastigamoebida</taxon>
        <taxon>Entamoebidae</taxon>
        <taxon>Entamoeba</taxon>
    </lineage>
</organism>